<evidence type="ECO:0000256" key="2">
    <source>
        <dbReference type="ARBA" id="ARBA00022525"/>
    </source>
</evidence>
<dbReference type="Proteomes" id="UP001064971">
    <property type="component" value="Plasmid pDAETH-1"/>
</dbReference>
<dbReference type="InterPro" id="IPR039448">
    <property type="entry name" value="Beta_helix"/>
</dbReference>
<evidence type="ECO:0000259" key="3">
    <source>
        <dbReference type="Pfam" id="PF12708"/>
    </source>
</evidence>
<dbReference type="InterPro" id="IPR011050">
    <property type="entry name" value="Pectin_lyase_fold/virulence"/>
</dbReference>
<keyword evidence="6" id="KW-0614">Plasmid</keyword>
<protein>
    <submittedName>
        <fullName evidence="6">Uncharacterized protein</fullName>
    </submittedName>
</protein>
<dbReference type="InterPro" id="IPR006626">
    <property type="entry name" value="PbH1"/>
</dbReference>
<dbReference type="EMBL" id="AP026561">
    <property type="protein sequence ID" value="BDP43390.1"/>
    <property type="molecule type" value="Genomic_DNA"/>
</dbReference>
<dbReference type="InterPro" id="IPR012334">
    <property type="entry name" value="Pectin_lyas_fold"/>
</dbReference>
<geneLocation type="plasmid" evidence="6 7">
    <name>pDAETH-1</name>
</geneLocation>
<keyword evidence="2" id="KW-0964">Secreted</keyword>
<dbReference type="Pfam" id="PF16841">
    <property type="entry name" value="CBM60"/>
    <property type="match status" value="1"/>
</dbReference>
<dbReference type="PANTHER" id="PTHR31375">
    <property type="match status" value="1"/>
</dbReference>
<sequence length="657" mass="68485">MNQTQVASRSSFALLVTAALLVGCGVSRPGGTSGGEEVAQQLEAERAGTVSLSANEVQALTVVDSGVPNGGKVISDAAASGGQAVKLLSNGNAVRFTVPAGSAAGNYTVRVRGRGDLWGNLYRESPIVTLRVNGAEKGRVELSSATYAVFTVGTFALKPGDTLDVTFINDAYDGANDRNAVIDYLIIDPAGTTSAPTSPSTPTPAPGTVSGNAVDVRSFGAKGDGVTDDTAALNRAAAGAAGKDILFPAGTYLVSGPVVFANLNGRTVSGAGATIKAAPSWVQRGRDIGILTFRNARDVTIRGFTLQGFANRNISAFAYRMDGLIVEYSQNVTVEGTEVREVQSVGINGEHSQGFKVLDSRSLRAHGHGMGCEDCRNSVFRGNTIVGDADPNASVSNQNTGIGLMLQLGDTVLIENNTIKNQWDTATKTEGTNNVTYRGNTVDVFGKDGIKIQSFPSGGVNRVYGGVIENNRVSGGRRWRKDGGGLALLQGVVGGRISGNKLYGLGNPNVPDTGIVLNTFGSPTRDVVVEDNEVKNAYVGLMLAAENGTVVRHNTFTSDARSMKTCIEIPGSPNSLIEGNTFSGFREICTVVYGGRDTTIGRNTYRDGDTGVFVNGSTQPGYRILNNTFDSTVSRPINIQGSPTCSGNTGAVPKVCQ</sequence>
<evidence type="ECO:0000313" key="6">
    <source>
        <dbReference type="EMBL" id="BDP43390.1"/>
    </source>
</evidence>
<dbReference type="SMART" id="SM00710">
    <property type="entry name" value="PbH1"/>
    <property type="match status" value="12"/>
</dbReference>
<evidence type="ECO:0000313" key="7">
    <source>
        <dbReference type="Proteomes" id="UP001064971"/>
    </source>
</evidence>
<organism evidence="6 7">
    <name type="scientific">Deinococcus aetherius</name>
    <dbReference type="NCBI Taxonomy" id="200252"/>
    <lineage>
        <taxon>Bacteria</taxon>
        <taxon>Thermotogati</taxon>
        <taxon>Deinococcota</taxon>
        <taxon>Deinococci</taxon>
        <taxon>Deinococcales</taxon>
        <taxon>Deinococcaceae</taxon>
        <taxon>Deinococcus</taxon>
    </lineage>
</organism>
<dbReference type="SUPFAM" id="SSF51126">
    <property type="entry name" value="Pectin lyase-like"/>
    <property type="match status" value="2"/>
</dbReference>
<feature type="domain" description="Right handed beta helix" evidence="4">
    <location>
        <begin position="496"/>
        <end position="643"/>
    </location>
</feature>
<feature type="domain" description="Carbohydrate binding module xylan-binding" evidence="5">
    <location>
        <begin position="108"/>
        <end position="195"/>
    </location>
</feature>
<evidence type="ECO:0000256" key="1">
    <source>
        <dbReference type="ARBA" id="ARBA00004613"/>
    </source>
</evidence>
<dbReference type="InterPro" id="IPR031768">
    <property type="entry name" value="CBM60_xylan-bd"/>
</dbReference>
<comment type="subcellular location">
    <subcellularLocation>
        <location evidence="1">Secreted</location>
    </subcellularLocation>
</comment>
<gene>
    <name evidence="6" type="ORF">DAETH_33590</name>
</gene>
<evidence type="ECO:0000259" key="4">
    <source>
        <dbReference type="Pfam" id="PF13229"/>
    </source>
</evidence>
<proteinExistence type="predicted"/>
<dbReference type="Gene3D" id="2.160.20.10">
    <property type="entry name" value="Single-stranded right-handed beta-helix, Pectin lyase-like"/>
    <property type="match status" value="1"/>
</dbReference>
<accession>A0ABM8AHV9</accession>
<dbReference type="RefSeq" id="WP_264777871.1">
    <property type="nucleotide sequence ID" value="NZ_AP026561.1"/>
</dbReference>
<dbReference type="Pfam" id="PF13229">
    <property type="entry name" value="Beta_helix"/>
    <property type="match status" value="1"/>
</dbReference>
<dbReference type="InterPro" id="IPR024535">
    <property type="entry name" value="RHGA/B-epi-like_pectate_lyase"/>
</dbReference>
<evidence type="ECO:0000259" key="5">
    <source>
        <dbReference type="Pfam" id="PF16841"/>
    </source>
</evidence>
<reference evidence="6" key="1">
    <citation type="submission" date="2022-07" db="EMBL/GenBank/DDBJ databases">
        <title>Complete Genome Sequence of the Radioresistant Bacterium Deinococcus aetherius ST0316, Isolated from the Air Dust collected in Lower Stratosphere above Japan.</title>
        <authorList>
            <person name="Satoh K."/>
            <person name="Hagiwara K."/>
            <person name="Katsumata K."/>
            <person name="Kubo A."/>
            <person name="Yokobori S."/>
            <person name="Yamagishi A."/>
            <person name="Oono Y."/>
            <person name="Narumi I."/>
        </authorList>
    </citation>
    <scope>NUCLEOTIDE SEQUENCE</scope>
    <source>
        <strain evidence="6">ST0316</strain>
        <plasmid evidence="6">pDAETH-1</plasmid>
    </source>
</reference>
<feature type="domain" description="Rhamnogalacturonase A/B/Epimerase-like pectate lyase" evidence="3">
    <location>
        <begin position="214"/>
        <end position="450"/>
    </location>
</feature>
<name>A0ABM8AHV9_9DEIO</name>
<keyword evidence="7" id="KW-1185">Reference proteome</keyword>
<dbReference type="Gene3D" id="2.60.60.40">
    <property type="match status" value="1"/>
</dbReference>
<dbReference type="Pfam" id="PF12708">
    <property type="entry name" value="Pect-lyase_RHGA_epim"/>
    <property type="match status" value="1"/>
</dbReference>